<dbReference type="Gene3D" id="3.80.10.10">
    <property type="entry name" value="Ribonuclease Inhibitor"/>
    <property type="match status" value="1"/>
</dbReference>
<dbReference type="GO" id="GO:0048471">
    <property type="term" value="C:perinuclear region of cytoplasm"/>
    <property type="evidence" value="ECO:0007669"/>
    <property type="project" value="TreeGrafter"/>
</dbReference>
<dbReference type="HOGENOM" id="CLU_074953_0_0_1"/>
<dbReference type="InterPro" id="IPR001611">
    <property type="entry name" value="Leu-rich_rpt"/>
</dbReference>
<gene>
    <name evidence="5" type="primary">AlNc14C1G114</name>
    <name evidence="5" type="ORF">ALNC14_001210</name>
</gene>
<dbReference type="GO" id="GO:0006913">
    <property type="term" value="P:nucleocytoplasmic transport"/>
    <property type="evidence" value="ECO:0007669"/>
    <property type="project" value="TreeGrafter"/>
</dbReference>
<feature type="region of interest" description="Disordered" evidence="4">
    <location>
        <begin position="224"/>
        <end position="247"/>
    </location>
</feature>
<dbReference type="SUPFAM" id="SSF52047">
    <property type="entry name" value="RNI-like"/>
    <property type="match status" value="1"/>
</dbReference>
<dbReference type="GO" id="GO:0005096">
    <property type="term" value="F:GTPase activator activity"/>
    <property type="evidence" value="ECO:0007669"/>
    <property type="project" value="UniProtKB-KW"/>
</dbReference>
<sequence length="247" mass="27048">MGLNTNTLVFELIRGKEEQSELQNASLLRCTKLSITRLELMDCDIGEQGCQAIGEALEFSKGGKTTTLNLNYNIKISDGGTSKLCDGLFINTALKELYLEYCNIRTEGSIKLAQLVAMPHIALETLSLQGNDLGDEGLYHFSLGLARSVKLKKLNLADNGIRHGVAALHAFGQGLQLSKSLAHVDMSYNPIEATGAEILLKAVKSTKSKIQSFLVDSSIPRELFNQLHRPPEAKPRKKKGKPKSKPK</sequence>
<reference evidence="5" key="2">
    <citation type="submission" date="2011-02" db="EMBL/GenBank/DDBJ databases">
        <authorList>
            <person name="MacLean D."/>
        </authorList>
    </citation>
    <scope>NUCLEOTIDE SEQUENCE</scope>
</reference>
<keyword evidence="2" id="KW-0433">Leucine-rich repeat</keyword>
<reference evidence="5" key="1">
    <citation type="journal article" date="2011" name="PLoS Biol.">
        <title>Gene gain and loss during evolution of obligate parasitism in the white rust pathogen of Arabidopsis thaliana.</title>
        <authorList>
            <person name="Kemen E."/>
            <person name="Gardiner A."/>
            <person name="Schultz-Larsen T."/>
            <person name="Kemen A.C."/>
            <person name="Balmuth A.L."/>
            <person name="Robert-Seilaniantz A."/>
            <person name="Bailey K."/>
            <person name="Holub E."/>
            <person name="Studholme D.J."/>
            <person name="Maclean D."/>
            <person name="Jones J.D."/>
        </authorList>
    </citation>
    <scope>NUCLEOTIDE SEQUENCE</scope>
</reference>
<dbReference type="InterPro" id="IPR027038">
    <property type="entry name" value="RanGap"/>
</dbReference>
<keyword evidence="3" id="KW-0677">Repeat</keyword>
<feature type="compositionally biased region" description="Basic residues" evidence="4">
    <location>
        <begin position="235"/>
        <end position="247"/>
    </location>
</feature>
<protein>
    <submittedName>
        <fullName evidence="5">Uncharacterized protein AlNc14C1G114</fullName>
    </submittedName>
</protein>
<evidence type="ECO:0000256" key="4">
    <source>
        <dbReference type="SAM" id="MobiDB-lite"/>
    </source>
</evidence>
<dbReference type="SMART" id="SM00368">
    <property type="entry name" value="LRR_RI"/>
    <property type="match status" value="5"/>
</dbReference>
<dbReference type="GO" id="GO:0005829">
    <property type="term" value="C:cytosol"/>
    <property type="evidence" value="ECO:0007669"/>
    <property type="project" value="TreeGrafter"/>
</dbReference>
<dbReference type="GO" id="GO:0005634">
    <property type="term" value="C:nucleus"/>
    <property type="evidence" value="ECO:0007669"/>
    <property type="project" value="TreeGrafter"/>
</dbReference>
<dbReference type="Pfam" id="PF13516">
    <property type="entry name" value="LRR_6"/>
    <property type="match status" value="4"/>
</dbReference>
<dbReference type="InterPro" id="IPR032675">
    <property type="entry name" value="LRR_dom_sf"/>
</dbReference>
<keyword evidence="1" id="KW-0343">GTPase activation</keyword>
<dbReference type="EMBL" id="FR824046">
    <property type="protein sequence ID" value="CCA13978.1"/>
    <property type="molecule type" value="Genomic_DNA"/>
</dbReference>
<evidence type="ECO:0000256" key="2">
    <source>
        <dbReference type="ARBA" id="ARBA00022614"/>
    </source>
</evidence>
<dbReference type="PANTHER" id="PTHR24113">
    <property type="entry name" value="RAN GTPASE-ACTIVATING PROTEIN 1"/>
    <property type="match status" value="1"/>
</dbReference>
<dbReference type="GO" id="GO:0031267">
    <property type="term" value="F:small GTPase binding"/>
    <property type="evidence" value="ECO:0007669"/>
    <property type="project" value="TreeGrafter"/>
</dbReference>
<name>F0VYW3_9STRA</name>
<evidence type="ECO:0000313" key="5">
    <source>
        <dbReference type="EMBL" id="CCA13978.1"/>
    </source>
</evidence>
<accession>F0VYW3</accession>
<evidence type="ECO:0000256" key="1">
    <source>
        <dbReference type="ARBA" id="ARBA00022468"/>
    </source>
</evidence>
<evidence type="ECO:0000256" key="3">
    <source>
        <dbReference type="ARBA" id="ARBA00022737"/>
    </source>
</evidence>
<proteinExistence type="predicted"/>
<dbReference type="PANTHER" id="PTHR24113:SF12">
    <property type="entry name" value="RAN GTPASE-ACTIVATING PROTEIN 1"/>
    <property type="match status" value="1"/>
</dbReference>
<dbReference type="AlphaFoldDB" id="F0VYW3"/>
<organism evidence="5">
    <name type="scientific">Albugo laibachii Nc14</name>
    <dbReference type="NCBI Taxonomy" id="890382"/>
    <lineage>
        <taxon>Eukaryota</taxon>
        <taxon>Sar</taxon>
        <taxon>Stramenopiles</taxon>
        <taxon>Oomycota</taxon>
        <taxon>Peronosporomycetes</taxon>
        <taxon>Albuginales</taxon>
        <taxon>Albuginaceae</taxon>
        <taxon>Albugo</taxon>
    </lineage>
</organism>